<feature type="compositionally biased region" description="Basic and acidic residues" evidence="1">
    <location>
        <begin position="1"/>
        <end position="16"/>
    </location>
</feature>
<dbReference type="RefSeq" id="YP_010654591.1">
    <property type="nucleotide sequence ID" value="NC_070813.1"/>
</dbReference>
<organism evidence="2 3">
    <name type="scientific">Gordonia phage MichaelScott</name>
    <dbReference type="NCBI Taxonomy" id="2759395"/>
    <lineage>
        <taxon>Viruses</taxon>
        <taxon>Duplodnaviria</taxon>
        <taxon>Heunggongvirae</taxon>
        <taxon>Uroviricota</taxon>
        <taxon>Caudoviricetes</taxon>
        <taxon>Beenievirus</taxon>
        <taxon>Beenievirus michaelscott</taxon>
    </lineage>
</organism>
<name>A0A7L7SJ50_9CAUD</name>
<evidence type="ECO:0000313" key="2">
    <source>
        <dbReference type="EMBL" id="QOC56281.1"/>
    </source>
</evidence>
<sequence>MPEFKPGERVRVRGDSMKNPTRPINGLTGHVLRVPPITPPDQVDIRVVHGNEHWRKGQECPVIVHELEHLD</sequence>
<accession>A0A7L7SJ50</accession>
<gene>
    <name evidence="2" type="primary">39</name>
    <name evidence="2" type="ORF">SEA_MICHAELSCOTT_39</name>
</gene>
<evidence type="ECO:0000313" key="3">
    <source>
        <dbReference type="Proteomes" id="UP000516618"/>
    </source>
</evidence>
<dbReference type="KEGG" id="vg:77930441"/>
<protein>
    <submittedName>
        <fullName evidence="2">Uncharacterized protein</fullName>
    </submittedName>
</protein>
<feature type="region of interest" description="Disordered" evidence="1">
    <location>
        <begin position="1"/>
        <end position="35"/>
    </location>
</feature>
<dbReference type="EMBL" id="MT771346">
    <property type="protein sequence ID" value="QOC56281.1"/>
    <property type="molecule type" value="Genomic_DNA"/>
</dbReference>
<keyword evidence="3" id="KW-1185">Reference proteome</keyword>
<evidence type="ECO:0000256" key="1">
    <source>
        <dbReference type="SAM" id="MobiDB-lite"/>
    </source>
</evidence>
<reference evidence="2 3" key="1">
    <citation type="submission" date="2020-07" db="EMBL/GenBank/DDBJ databases">
        <authorList>
            <person name="Chamarti P.R."/>
            <person name="Doran G.M."/>
            <person name="Fairchild A.S."/>
            <person name="Gay E.L."/>
            <person name="Gollmer S."/>
            <person name="Huffman M.G."/>
            <person name="Kistler A."/>
            <person name="Malek C.E."/>
            <person name="Marar C.I."/>
            <person name="Modi A."/>
            <person name="Nisperos M.R."/>
            <person name="Reddy N."/>
            <person name="Riley H.L."/>
            <person name="Rudy S."/>
            <person name="Shin J."/>
            <person name="Wang Y."/>
            <person name="Xu J."/>
            <person name="Young J."/>
            <person name="Butela K.A."/>
            <person name="Garlena R.A."/>
            <person name="Russell D.A."/>
            <person name="Pope W.H."/>
            <person name="Jacobs-Sera D."/>
            <person name="Hatfull G.F."/>
        </authorList>
    </citation>
    <scope>NUCLEOTIDE SEQUENCE [LARGE SCALE GENOMIC DNA]</scope>
</reference>
<proteinExistence type="predicted"/>
<dbReference type="Proteomes" id="UP000516618">
    <property type="component" value="Segment"/>
</dbReference>
<dbReference type="GeneID" id="77930441"/>